<feature type="compositionally biased region" description="Basic and acidic residues" evidence="2">
    <location>
        <begin position="531"/>
        <end position="541"/>
    </location>
</feature>
<evidence type="ECO:0000313" key="4">
    <source>
        <dbReference type="Proteomes" id="UP000789595"/>
    </source>
</evidence>
<comment type="caution">
    <text evidence="3">The sequence shown here is derived from an EMBL/GenBank/DDBJ whole genome shotgun (WGS) entry which is preliminary data.</text>
</comment>
<evidence type="ECO:0000313" key="3">
    <source>
        <dbReference type="EMBL" id="CAH0368107.1"/>
    </source>
</evidence>
<feature type="coiled-coil region" evidence="1">
    <location>
        <begin position="412"/>
        <end position="439"/>
    </location>
</feature>
<feature type="region of interest" description="Disordered" evidence="2">
    <location>
        <begin position="312"/>
        <end position="334"/>
    </location>
</feature>
<keyword evidence="1" id="KW-0175">Coiled coil</keyword>
<proteinExistence type="predicted"/>
<feature type="region of interest" description="Disordered" evidence="2">
    <location>
        <begin position="481"/>
        <end position="541"/>
    </location>
</feature>
<reference evidence="3" key="1">
    <citation type="submission" date="2021-11" db="EMBL/GenBank/DDBJ databases">
        <authorList>
            <consortium name="Genoscope - CEA"/>
            <person name="William W."/>
        </authorList>
    </citation>
    <scope>NUCLEOTIDE SEQUENCE</scope>
</reference>
<dbReference type="AlphaFoldDB" id="A0A8J2WTW6"/>
<accession>A0A8J2WTW6</accession>
<gene>
    <name evidence="3" type="ORF">PECAL_2P11560</name>
</gene>
<feature type="region of interest" description="Disordered" evidence="2">
    <location>
        <begin position="354"/>
        <end position="373"/>
    </location>
</feature>
<feature type="compositionally biased region" description="Basic residues" evidence="2">
    <location>
        <begin position="517"/>
        <end position="530"/>
    </location>
</feature>
<name>A0A8J2WTW6_9STRA</name>
<evidence type="ECO:0000256" key="2">
    <source>
        <dbReference type="SAM" id="MobiDB-lite"/>
    </source>
</evidence>
<evidence type="ECO:0000256" key="1">
    <source>
        <dbReference type="SAM" id="Coils"/>
    </source>
</evidence>
<keyword evidence="4" id="KW-1185">Reference proteome</keyword>
<feature type="compositionally biased region" description="Basic and acidic residues" evidence="2">
    <location>
        <begin position="481"/>
        <end position="493"/>
    </location>
</feature>
<sequence>MEQASVQETYLQLWEALCQGHDGSREGRRLKLQVVDTILFRGGRPCGWVFTDKEGFVRAKHRSRLEWVQITRHLLRLLPSNADRDEAAAVLRYVTPHSSKLQTLVLNRRELQDLGGSPAACSSALGGGELVALQAAPQPYVGDGSGVFACRCRFGEPEFIRRIAADPGTLDAQLTIATSVTREYVDWPEKRAGKKMISERSRAADPKGVKRGKQCANATGSVAAHASHVRGVEAPRGLTCEFSFDKKGRPTLCHVLDLSGSSQRIANCPTPLSNGLPHEYISPTSDEFPTRSPDFAYSPPSNPKCDEAFAPSSRPQAWGGASNAAVKSDAKRRSQKFRQQLDAASLWECAPAPAPKAAPSLDEVPRSQTATSSRIRQLDGRIFLRPEAKSDRRIASQVALERQFAMRDGDAGRELRAACERAEKQRQSIRREQEVEKRRRDRYIEVEDGLDVIRTNPLIDARKAAEEERLAANLRRQRDIQKQREETQLRLEKLSQPLRRPKSAPARRPISTAPAPARRRRPKTGRRKPRKSDLSTKRWREAEAEAQQYPLYGEKTVRCVRMRDPRTLAKQWDQQVRDGAIWWVGKPLENAPPPPGEPDPDNLWDCVGKRNPNAKMPSPVGRCPSTASVGLTDSEVRLARAFTNQNLVERLVPRKELSPRSYMAGKA</sequence>
<dbReference type="EMBL" id="CAKKNE010000002">
    <property type="protein sequence ID" value="CAH0368107.1"/>
    <property type="molecule type" value="Genomic_DNA"/>
</dbReference>
<organism evidence="3 4">
    <name type="scientific">Pelagomonas calceolata</name>
    <dbReference type="NCBI Taxonomy" id="35677"/>
    <lineage>
        <taxon>Eukaryota</taxon>
        <taxon>Sar</taxon>
        <taxon>Stramenopiles</taxon>
        <taxon>Ochrophyta</taxon>
        <taxon>Pelagophyceae</taxon>
        <taxon>Pelagomonadales</taxon>
        <taxon>Pelagomonadaceae</taxon>
        <taxon>Pelagomonas</taxon>
    </lineage>
</organism>
<dbReference type="Proteomes" id="UP000789595">
    <property type="component" value="Unassembled WGS sequence"/>
</dbReference>
<feature type="compositionally biased region" description="Low complexity" evidence="2">
    <location>
        <begin position="503"/>
        <end position="516"/>
    </location>
</feature>
<protein>
    <submittedName>
        <fullName evidence="3">Uncharacterized protein</fullName>
    </submittedName>
</protein>